<dbReference type="PROSITE" id="PS51257">
    <property type="entry name" value="PROKAR_LIPOPROTEIN"/>
    <property type="match status" value="1"/>
</dbReference>
<protein>
    <submittedName>
        <fullName evidence="1">Uncharacterized protein</fullName>
    </submittedName>
</protein>
<dbReference type="Pfam" id="PF20365">
    <property type="entry name" value="DUF6660"/>
    <property type="match status" value="1"/>
</dbReference>
<name>A0ABX7I741_9BACT</name>
<evidence type="ECO:0000313" key="1">
    <source>
        <dbReference type="EMBL" id="QRR01543.1"/>
    </source>
</evidence>
<proteinExistence type="predicted"/>
<evidence type="ECO:0000313" key="2">
    <source>
        <dbReference type="Proteomes" id="UP000612680"/>
    </source>
</evidence>
<gene>
    <name evidence="1" type="ORF">HWI92_11815</name>
</gene>
<dbReference type="EMBL" id="CP056775">
    <property type="protein sequence ID" value="QRR01543.1"/>
    <property type="molecule type" value="Genomic_DNA"/>
</dbReference>
<sequence length="106" mass="11718">MRLALYILAFYTVVLSCIPCQDEVLRVSYEQTTTTLNTNADHQDQGIVDLCSPFCICACCAGITLQDPVMSLPEVASTAFFSDPDFTYAARNDGGEMKSIWQPPRI</sequence>
<organism evidence="1 2">
    <name type="scientific">Dyadobacter sandarakinus</name>
    <dbReference type="NCBI Taxonomy" id="2747268"/>
    <lineage>
        <taxon>Bacteria</taxon>
        <taxon>Pseudomonadati</taxon>
        <taxon>Bacteroidota</taxon>
        <taxon>Cytophagia</taxon>
        <taxon>Cytophagales</taxon>
        <taxon>Spirosomataceae</taxon>
        <taxon>Dyadobacter</taxon>
    </lineage>
</organism>
<keyword evidence="2" id="KW-1185">Reference proteome</keyword>
<dbReference type="Proteomes" id="UP000612680">
    <property type="component" value="Chromosome"/>
</dbReference>
<dbReference type="RefSeq" id="WP_204663996.1">
    <property type="nucleotide sequence ID" value="NZ_CP056775.1"/>
</dbReference>
<dbReference type="InterPro" id="IPR046601">
    <property type="entry name" value="DUF6660"/>
</dbReference>
<reference evidence="1 2" key="1">
    <citation type="submission" date="2020-06" db="EMBL/GenBank/DDBJ databases">
        <title>Dyadobacter sandarakinus sp. nov., isolated from the soil of the Arctic Yellow River Station.</title>
        <authorList>
            <person name="Zhang Y."/>
            <person name="Peng F."/>
        </authorList>
    </citation>
    <scope>NUCLEOTIDE SEQUENCE [LARGE SCALE GENOMIC DNA]</scope>
    <source>
        <strain evidence="1 2">Q3-56</strain>
    </source>
</reference>
<accession>A0ABX7I741</accession>